<dbReference type="EMBL" id="JAGEVG010000020">
    <property type="protein sequence ID" value="MBO3099673.1"/>
    <property type="molecule type" value="Genomic_DNA"/>
</dbReference>
<comment type="caution">
    <text evidence="2">The sequence shown here is derived from an EMBL/GenBank/DDBJ whole genome shotgun (WGS) entry which is preliminary data.</text>
</comment>
<evidence type="ECO:0000313" key="2">
    <source>
        <dbReference type="EMBL" id="MBO3099673.1"/>
    </source>
</evidence>
<keyword evidence="3" id="KW-1185">Reference proteome</keyword>
<accession>A0ABS3SVC0</accession>
<proteinExistence type="predicted"/>
<feature type="region of interest" description="Disordered" evidence="1">
    <location>
        <begin position="172"/>
        <end position="202"/>
    </location>
</feature>
<reference evidence="2 3" key="1">
    <citation type="submission" date="2021-03" db="EMBL/GenBank/DDBJ databases">
        <title>Gelidibacter sp. nov., isolated from costal sediment.</title>
        <authorList>
            <person name="Lun K.-Y."/>
        </authorList>
    </citation>
    <scope>NUCLEOTIDE SEQUENCE [LARGE SCALE GENOMIC DNA]</scope>
    <source>
        <strain evidence="2 3">DF109</strain>
    </source>
</reference>
<dbReference type="Proteomes" id="UP000681315">
    <property type="component" value="Unassembled WGS sequence"/>
</dbReference>
<sequence length="416" mass="45742">MKKTILTVGSFLFLIISTQMYAQKTLGKLSKPTISASSELSITSPNNNAKVSSPLTIAGTASKNAKVTLNVKATFTEGDQDLGTFVITSNSNGTWQSIPINLWAPEGVNNLQFEIMASESVVEKSKMKRLKKPSSKKITVSPTSNIQRIDRVEMTAKKIKELNPQLIEVRERVSHTPIDPRTGHQRPQRPSSNEVNTYITSPKNNAHVDFPLMITGTAQKNSEVKVLITRSYTQYGQNTGKATKTNVTTDSEGNWKTGKLYSIQADAADANVTLEITAVRVINDSEKGNKATVTVNSQAKEKLGLKITSPESNLYQGDKVRSPITVKGRAIKNHTLEIRVQTGQGTAGNYQQQNNGRVIKDWTSVPVNSTGHWSTQLNTGQPKTTNGRAPQKEYTLTILVRDKSNPSEIKTLHLRR</sequence>
<gene>
    <name evidence="2" type="ORF">J4051_15440</name>
</gene>
<feature type="compositionally biased region" description="Polar residues" evidence="1">
    <location>
        <begin position="188"/>
        <end position="202"/>
    </location>
</feature>
<organism evidence="2 3">
    <name type="scientific">Gelidibacter pelagius</name>
    <dbReference type="NCBI Taxonomy" id="2819985"/>
    <lineage>
        <taxon>Bacteria</taxon>
        <taxon>Pseudomonadati</taxon>
        <taxon>Bacteroidota</taxon>
        <taxon>Flavobacteriia</taxon>
        <taxon>Flavobacteriales</taxon>
        <taxon>Flavobacteriaceae</taxon>
        <taxon>Gelidibacter</taxon>
    </lineage>
</organism>
<name>A0ABS3SVC0_9FLAO</name>
<evidence type="ECO:0000256" key="1">
    <source>
        <dbReference type="SAM" id="MobiDB-lite"/>
    </source>
</evidence>
<dbReference type="RefSeq" id="WP_208234782.1">
    <property type="nucleotide sequence ID" value="NZ_JAGEVG010000020.1"/>
</dbReference>
<evidence type="ECO:0000313" key="3">
    <source>
        <dbReference type="Proteomes" id="UP000681315"/>
    </source>
</evidence>
<protein>
    <submittedName>
        <fullName evidence="2">Uncharacterized protein</fullName>
    </submittedName>
</protein>